<evidence type="ECO:0000313" key="1">
    <source>
        <dbReference type="EMBL" id="MBB4080711.1"/>
    </source>
</evidence>
<dbReference type="SUPFAM" id="SSF53335">
    <property type="entry name" value="S-adenosyl-L-methionine-dependent methyltransferases"/>
    <property type="match status" value="1"/>
</dbReference>
<dbReference type="Gene3D" id="3.40.50.150">
    <property type="entry name" value="Vaccinia Virus protein VP39"/>
    <property type="match status" value="1"/>
</dbReference>
<keyword evidence="2" id="KW-1185">Reference proteome</keyword>
<dbReference type="EMBL" id="JACIFF010000009">
    <property type="protein sequence ID" value="MBB4080711.1"/>
    <property type="molecule type" value="Genomic_DNA"/>
</dbReference>
<name>A0A840E6A5_9BACT</name>
<comment type="caution">
    <text evidence="1">The sequence shown here is derived from an EMBL/GenBank/DDBJ whole genome shotgun (WGS) entry which is preliminary data.</text>
</comment>
<dbReference type="RefSeq" id="WP_183496937.1">
    <property type="nucleotide sequence ID" value="NZ_JACIFF010000009.1"/>
</dbReference>
<keyword evidence="1" id="KW-0489">Methyltransferase</keyword>
<reference evidence="1 2" key="1">
    <citation type="submission" date="2020-08" db="EMBL/GenBank/DDBJ databases">
        <title>Genomic Encyclopedia of Type Strains, Phase IV (KMG-IV): sequencing the most valuable type-strain genomes for metagenomic binning, comparative biology and taxonomic classification.</title>
        <authorList>
            <person name="Goeker M."/>
        </authorList>
    </citation>
    <scope>NUCLEOTIDE SEQUENCE [LARGE SCALE GENOMIC DNA]</scope>
    <source>
        <strain evidence="1 2">DSM 105137</strain>
    </source>
</reference>
<organism evidence="1 2">
    <name type="scientific">Neolewinella aquimaris</name>
    <dbReference type="NCBI Taxonomy" id="1835722"/>
    <lineage>
        <taxon>Bacteria</taxon>
        <taxon>Pseudomonadati</taxon>
        <taxon>Bacteroidota</taxon>
        <taxon>Saprospiria</taxon>
        <taxon>Saprospirales</taxon>
        <taxon>Lewinellaceae</taxon>
        <taxon>Neolewinella</taxon>
    </lineage>
</organism>
<dbReference type="Pfam" id="PF13578">
    <property type="entry name" value="Methyltransf_24"/>
    <property type="match status" value="1"/>
</dbReference>
<keyword evidence="1" id="KW-0808">Transferase</keyword>
<dbReference type="Proteomes" id="UP000576209">
    <property type="component" value="Unassembled WGS sequence"/>
</dbReference>
<evidence type="ECO:0000313" key="2">
    <source>
        <dbReference type="Proteomes" id="UP000576209"/>
    </source>
</evidence>
<dbReference type="AlphaFoldDB" id="A0A840E6A5"/>
<sequence>MFSLIRYWIFRLGSALRWYWRAETRYDVHSPFLSEFVREVYHDDRTYYAFQLIRHLRAYWDTRKDSVGLQSLGAKSRTTRRSRRSVASLVRSNAIGRRAGEFLFRLALWHRPSRIVELGTNAGISTLYLHAADTRIPLHTVEGNPEVAALATETFRRAGVSPQLRSFTATFREYLDNQLPKDKTRLLAFIDGDHRHAPTIAYVTRLLEVATDDSIIVVADIHWSRGMETAWKELKQLPRVTASIDTYHFGILFLRPELRGPHRALIRTRFKPWRVGFFS</sequence>
<proteinExistence type="predicted"/>
<dbReference type="GO" id="GO:0008168">
    <property type="term" value="F:methyltransferase activity"/>
    <property type="evidence" value="ECO:0007669"/>
    <property type="project" value="UniProtKB-KW"/>
</dbReference>
<accession>A0A840E6A5</accession>
<protein>
    <submittedName>
        <fullName evidence="1">Putative O-methyltransferase YrrM</fullName>
    </submittedName>
</protein>
<gene>
    <name evidence="1" type="ORF">GGR28_003346</name>
</gene>
<dbReference type="InterPro" id="IPR029063">
    <property type="entry name" value="SAM-dependent_MTases_sf"/>
</dbReference>
<dbReference type="GO" id="GO:0032259">
    <property type="term" value="P:methylation"/>
    <property type="evidence" value="ECO:0007669"/>
    <property type="project" value="UniProtKB-KW"/>
</dbReference>